<reference evidence="6 7" key="1">
    <citation type="submission" date="2021-06" db="EMBL/GenBank/DDBJ databases">
        <title>Genome-based taxonomic framework of Microbacterium strains isolated from marine environment, the description of four new species and reclassification of four preexisting species.</title>
        <authorList>
            <person name="Lee S.D."/>
            <person name="Kim S.-M."/>
            <person name="Byeon Y.-S."/>
            <person name="Yang H.L."/>
            <person name="Kim I.S."/>
        </authorList>
    </citation>
    <scope>NUCLEOTIDE SEQUENCE [LARGE SCALE GENOMIC DNA]</scope>
    <source>
        <strain evidence="6 7">SSW1-51</strain>
    </source>
</reference>
<dbReference type="Gene3D" id="2.60.120.260">
    <property type="entry name" value="Galactose-binding domain-like"/>
    <property type="match status" value="2"/>
</dbReference>
<keyword evidence="2" id="KW-0378">Hydrolase</keyword>
<dbReference type="InterPro" id="IPR011047">
    <property type="entry name" value="Quinoprotein_ADH-like_sf"/>
</dbReference>
<dbReference type="RefSeq" id="WP_247982740.1">
    <property type="nucleotide sequence ID" value="NZ_CP078076.1"/>
</dbReference>
<proteinExistence type="predicted"/>
<evidence type="ECO:0000313" key="6">
    <source>
        <dbReference type="EMBL" id="UPL11028.1"/>
    </source>
</evidence>
<dbReference type="Gene3D" id="3.90.215.10">
    <property type="entry name" value="Gamma Fibrinogen, chain A, domain 1"/>
    <property type="match status" value="1"/>
</dbReference>
<dbReference type="InterPro" id="IPR036116">
    <property type="entry name" value="FN3_sf"/>
</dbReference>
<keyword evidence="7" id="KW-1185">Reference proteome</keyword>
<evidence type="ECO:0000256" key="4">
    <source>
        <dbReference type="SAM" id="SignalP"/>
    </source>
</evidence>
<name>A0ABY4IE31_9MICO</name>
<dbReference type="InterPro" id="IPR014716">
    <property type="entry name" value="Fibrinogen_a/b/g_C_1"/>
</dbReference>
<evidence type="ECO:0000313" key="7">
    <source>
        <dbReference type="Proteomes" id="UP000831467"/>
    </source>
</evidence>
<dbReference type="NCBIfam" id="NF040941">
    <property type="entry name" value="GGGWT_bact"/>
    <property type="match status" value="1"/>
</dbReference>
<gene>
    <name evidence="6" type="ORF">KV394_07845</name>
</gene>
<protein>
    <recommendedName>
        <fullName evidence="5">Fibronectin type-III domain-containing protein</fullName>
    </recommendedName>
</protein>
<dbReference type="SUPFAM" id="SSF50998">
    <property type="entry name" value="Quinoprotein alcohol dehydrogenase-like"/>
    <property type="match status" value="1"/>
</dbReference>
<dbReference type="InterPro" id="IPR003961">
    <property type="entry name" value="FN3_dom"/>
</dbReference>
<evidence type="ECO:0000256" key="3">
    <source>
        <dbReference type="ARBA" id="ARBA00023326"/>
    </source>
</evidence>
<keyword evidence="1" id="KW-0245">EGF-like domain</keyword>
<dbReference type="EMBL" id="CP078076">
    <property type="protein sequence ID" value="UPL11028.1"/>
    <property type="molecule type" value="Genomic_DNA"/>
</dbReference>
<accession>A0ABY4IE31</accession>
<evidence type="ECO:0000256" key="2">
    <source>
        <dbReference type="ARBA" id="ARBA00023295"/>
    </source>
</evidence>
<feature type="signal peptide" evidence="4">
    <location>
        <begin position="1"/>
        <end position="28"/>
    </location>
</feature>
<sequence length="1205" mass="124582">MRTLMALAAAATLGGSLLAPLSAPSARAAGTGSAAPDGRTAETAAASCWEIKQNDPDSDDGVYWLVTPTLVAPQQFYCAQEEYGGGWVMIGRGREGWSEDYAGQGAPTQLAETPDGPGAFTPIQLPAKTVDGLLDGGRVDKLADGVRVHRASSIDGTYGQEVRFRIQQRDRWTWALGGANPVRNWVFDGTSGTGGSTRTFGEGDGWHVSSFVHRATHKKKAGWAYGRTVTGTGDSSSYLWAPAGEGYAIPFAQVFVRPKLRLSDLSFPTAPATGTPAAAVRALPRSTAMKTQWGVAQSAEDEDGSAAVRAFGQAGASVFVGGDFRYVQRTESGIGRAEQPYLAAFDVTTGEWLPRFRPDLDGEVTAMTTLPDGRLAIGGRFTTVDGAPQPGLALLDPSTGRLAGPQVTVEQRETARTPAVLGLDVHGDELYLAGSFTHLSAADADTATPAHNGGRIDLATGLPDPEWNPDLNGTALAIDASDLGDRAYVAGYFTATRTTPSRSAAALTTAPGAAPVPPLWAPAFSATGVPARAVVETGGRVYLGSTRRSIAAYDHATFRVLTGSTASGGSDIRSILAAGTVVIGGCACGRYTYQYQGETLKRKTRKMRARALQVDRLDGLGAWDGATGVFLPDWAPRLGFAGHLGVQRSFVDSAGALWVGGDLDRSVRAGGSTQWSGGFARFAPGDSTPPTTPGPITSTPVAGGEQAVLTWGASTDTTDVVYEVLRGDRVVATTTASTYTVPITADPTAYQVRARDTAGNRSAGTAAFVVQPPSPADLTFIGDRDTWACRYSATAPPSDWTTPGFDDSSWHTGSGLFGAGVRGAATTLSRGGGRPLSAQFRKSFEVQNAATVTNARVSVIADDGAVLTLNGTELGRIRMPDGQVTADTLATQAVSPPEAAGGRVVIPIPADALIEGTNVLAVSVHTADRARPALGFDLALIGERAAPPQPVTGLSATSTADTIALTWRAPAGGTAPASYVIRRDGKQVGIVAAPTVAFSDGDLAASAGHRYTVVAVAADGQASTAATLQASTTADAPIAIANGSAWSWRYTNAALPAGWNTLGFDASGWATGAALLGRGARVATDIDPGHQSPSPISAQFRHEFTVTHPATVRDGTVTVIADDGVVVYLNGVELGRARMPGGAIGQNTFASASAAARGASARRVSFVVPARLLVKGTNVLAASVHANYRTTPDLSFDLAMTMARG</sequence>
<keyword evidence="3" id="KW-0119">Carbohydrate metabolism</keyword>
<feature type="chain" id="PRO_5047272424" description="Fibronectin type-III domain-containing protein" evidence="4">
    <location>
        <begin position="29"/>
        <end position="1205"/>
    </location>
</feature>
<keyword evidence="4" id="KW-0732">Signal</keyword>
<dbReference type="InterPro" id="IPR013783">
    <property type="entry name" value="Ig-like_fold"/>
</dbReference>
<dbReference type="PROSITE" id="PS50853">
    <property type="entry name" value="FN3"/>
    <property type="match status" value="1"/>
</dbReference>
<dbReference type="InterPro" id="IPR036056">
    <property type="entry name" value="Fibrinogen-like_C"/>
</dbReference>
<keyword evidence="2" id="KW-0326">Glycosidase</keyword>
<organism evidence="6 7">
    <name type="scientific">Microbacterium sufflavum</name>
    <dbReference type="NCBI Taxonomy" id="2851649"/>
    <lineage>
        <taxon>Bacteria</taxon>
        <taxon>Bacillati</taxon>
        <taxon>Actinomycetota</taxon>
        <taxon>Actinomycetes</taxon>
        <taxon>Micrococcales</taxon>
        <taxon>Microbacteriaceae</taxon>
        <taxon>Microbacterium</taxon>
    </lineage>
</organism>
<feature type="domain" description="Fibronectin type-III" evidence="5">
    <location>
        <begin position="947"/>
        <end position="1036"/>
    </location>
</feature>
<dbReference type="Gene3D" id="2.60.40.10">
    <property type="entry name" value="Immunoglobulins"/>
    <property type="match status" value="1"/>
</dbReference>
<dbReference type="SUPFAM" id="SSF49265">
    <property type="entry name" value="Fibronectin type III"/>
    <property type="match status" value="1"/>
</dbReference>
<keyword evidence="3" id="KW-0624">Polysaccharide degradation</keyword>
<evidence type="ECO:0000259" key="5">
    <source>
        <dbReference type="PROSITE" id="PS50853"/>
    </source>
</evidence>
<dbReference type="Proteomes" id="UP000831467">
    <property type="component" value="Chromosome"/>
</dbReference>
<dbReference type="SUPFAM" id="SSF56496">
    <property type="entry name" value="Fibrinogen C-terminal domain-like"/>
    <property type="match status" value="1"/>
</dbReference>
<evidence type="ECO:0000256" key="1">
    <source>
        <dbReference type="ARBA" id="ARBA00022536"/>
    </source>
</evidence>